<feature type="transmembrane region" description="Helical" evidence="1">
    <location>
        <begin position="124"/>
        <end position="150"/>
    </location>
</feature>
<organism evidence="2">
    <name type="scientific">marine metagenome</name>
    <dbReference type="NCBI Taxonomy" id="408172"/>
    <lineage>
        <taxon>unclassified sequences</taxon>
        <taxon>metagenomes</taxon>
        <taxon>ecological metagenomes</taxon>
    </lineage>
</organism>
<accession>A0A382UJ83</accession>
<dbReference type="NCBIfam" id="TIGR00697">
    <property type="entry name" value="queuosine precursor transporter"/>
    <property type="match status" value="1"/>
</dbReference>
<name>A0A382UJ83_9ZZZZ</name>
<feature type="transmembrane region" description="Helical" evidence="1">
    <location>
        <begin position="162"/>
        <end position="183"/>
    </location>
</feature>
<feature type="transmembrane region" description="Helical" evidence="1">
    <location>
        <begin position="39"/>
        <end position="57"/>
    </location>
</feature>
<evidence type="ECO:0008006" key="3">
    <source>
        <dbReference type="Google" id="ProtNLM"/>
    </source>
</evidence>
<feature type="transmembrane region" description="Helical" evidence="1">
    <location>
        <begin position="7"/>
        <end position="27"/>
    </location>
</feature>
<dbReference type="PANTHER" id="PTHR34300">
    <property type="entry name" value="QUEUOSINE PRECURSOR TRANSPORTER-RELATED"/>
    <property type="match status" value="1"/>
</dbReference>
<evidence type="ECO:0000256" key="1">
    <source>
        <dbReference type="SAM" id="Phobius"/>
    </source>
</evidence>
<proteinExistence type="inferred from homology"/>
<feature type="transmembrane region" description="Helical" evidence="1">
    <location>
        <begin position="69"/>
        <end position="86"/>
    </location>
</feature>
<evidence type="ECO:0000313" key="2">
    <source>
        <dbReference type="EMBL" id="SVD34202.1"/>
    </source>
</evidence>
<reference evidence="2" key="1">
    <citation type="submission" date="2018-05" db="EMBL/GenBank/DDBJ databases">
        <authorList>
            <person name="Lanie J.A."/>
            <person name="Ng W.-L."/>
            <person name="Kazmierczak K.M."/>
            <person name="Andrzejewski T.M."/>
            <person name="Davidsen T.M."/>
            <person name="Wayne K.J."/>
            <person name="Tettelin H."/>
            <person name="Glass J.I."/>
            <person name="Rusch D."/>
            <person name="Podicherti R."/>
            <person name="Tsui H.-C.T."/>
            <person name="Winkler M.E."/>
        </authorList>
    </citation>
    <scope>NUCLEOTIDE SEQUENCE</scope>
</reference>
<dbReference type="PANTHER" id="PTHR34300:SF1">
    <property type="entry name" value="QUEUOSINE PRECURSOR TRANSPORTER"/>
    <property type="match status" value="1"/>
</dbReference>
<keyword evidence="1" id="KW-1133">Transmembrane helix</keyword>
<keyword evidence="1" id="KW-0472">Membrane</keyword>
<keyword evidence="1" id="KW-0812">Transmembrane</keyword>
<dbReference type="InterPro" id="IPR003744">
    <property type="entry name" value="YhhQ"/>
</dbReference>
<dbReference type="Pfam" id="PF02592">
    <property type="entry name" value="Vut_1"/>
    <property type="match status" value="1"/>
</dbReference>
<dbReference type="HAMAP" id="MF_02088">
    <property type="entry name" value="Q_prec_transport"/>
    <property type="match status" value="1"/>
</dbReference>
<sequence length="195" mass="22218">MPKIEKRLFFILAVFMATIVAISNYLVQFPIKYFNLENLLTYGAFSYPIAFLITDLSNRRYGKDTAKKIVYLGFGLGVFLTFYFSTNYSDLVSIRIAVGSGVAFLAAQLIDVNIFDRLRQKEWFIAPLTSSLIGSIIDTFLFFSISFYGTGINWVTLSFGDLFVKIFVSLTMLIPFRFLLSYVKEVSKVENKISV</sequence>
<protein>
    <recommendedName>
        <fullName evidence="3">Queuosine precursor transporter</fullName>
    </recommendedName>
</protein>
<dbReference type="AlphaFoldDB" id="A0A382UJ83"/>
<gene>
    <name evidence="2" type="ORF">METZ01_LOCUS387056</name>
</gene>
<dbReference type="EMBL" id="UINC01144595">
    <property type="protein sequence ID" value="SVD34202.1"/>
    <property type="molecule type" value="Genomic_DNA"/>
</dbReference>
<feature type="transmembrane region" description="Helical" evidence="1">
    <location>
        <begin position="92"/>
        <end position="112"/>
    </location>
</feature>